<evidence type="ECO:0000313" key="9">
    <source>
        <dbReference type="EMBL" id="GAA1387651.1"/>
    </source>
</evidence>
<dbReference type="Proteomes" id="UP001499863">
    <property type="component" value="Unassembled WGS sequence"/>
</dbReference>
<reference evidence="9 10" key="1">
    <citation type="journal article" date="2019" name="Int. J. Syst. Evol. Microbiol.">
        <title>The Global Catalogue of Microorganisms (GCM) 10K type strain sequencing project: providing services to taxonomists for standard genome sequencing and annotation.</title>
        <authorList>
            <consortium name="The Broad Institute Genomics Platform"/>
            <consortium name="The Broad Institute Genome Sequencing Center for Infectious Disease"/>
            <person name="Wu L."/>
            <person name="Ma J."/>
        </authorList>
    </citation>
    <scope>NUCLEOTIDE SEQUENCE [LARGE SCALE GENOMIC DNA]</scope>
    <source>
        <strain evidence="9 10">JCM 12393</strain>
    </source>
</reference>
<gene>
    <name evidence="9" type="ORF">GCM10009639_12940</name>
</gene>
<proteinExistence type="predicted"/>
<feature type="transmembrane region" description="Helical" evidence="8">
    <location>
        <begin position="89"/>
        <end position="115"/>
    </location>
</feature>
<keyword evidence="7 8" id="KW-0472">Membrane</keyword>
<comment type="caution">
    <text evidence="9">The sequence shown here is derived from an EMBL/GenBank/DDBJ whole genome shotgun (WGS) entry which is preliminary data.</text>
</comment>
<evidence type="ECO:0000256" key="7">
    <source>
        <dbReference type="ARBA" id="ARBA00023136"/>
    </source>
</evidence>
<comment type="subcellular location">
    <subcellularLocation>
        <location evidence="1">Cell membrane</location>
        <topology evidence="1">Multi-pass membrane protein</topology>
    </subcellularLocation>
</comment>
<feature type="transmembrane region" description="Helical" evidence="8">
    <location>
        <begin position="53"/>
        <end position="69"/>
    </location>
</feature>
<keyword evidence="3" id="KW-0645">Protease</keyword>
<evidence type="ECO:0000256" key="8">
    <source>
        <dbReference type="SAM" id="Phobius"/>
    </source>
</evidence>
<name>A0ABN1XQI3_9ACTN</name>
<evidence type="ECO:0000256" key="3">
    <source>
        <dbReference type="ARBA" id="ARBA00022670"/>
    </source>
</evidence>
<dbReference type="Pfam" id="PF09721">
    <property type="entry name" value="Exosortase_EpsH"/>
    <property type="match status" value="1"/>
</dbReference>
<evidence type="ECO:0000256" key="1">
    <source>
        <dbReference type="ARBA" id="ARBA00004651"/>
    </source>
</evidence>
<feature type="transmembrane region" description="Helical" evidence="8">
    <location>
        <begin position="20"/>
        <end position="41"/>
    </location>
</feature>
<dbReference type="InterPro" id="IPR026392">
    <property type="entry name" value="Exo/Archaeosortase_dom"/>
</dbReference>
<sequence length="208" mass="21387">MTESLSHPLAPRRHAAARAGRSPVGVLCGAVLLGVCGSLVAGERAYRSQESRSTAWLVEHLLGMRTLLLEGPTAPVLYAGDHTGLDRGVALTTGCSSALLIAPLALVTALLLLFGNRRPGRVLLAFAVAATLVVATNLARLTLVLVMQHRYGSEGFGWTHVLFGSVLMMAAALVAALLFLRLLPRSGPAAPAASAAAAPGPASGEDTP</sequence>
<dbReference type="RefSeq" id="WP_344329376.1">
    <property type="nucleotide sequence ID" value="NZ_BAAAKJ010000062.1"/>
</dbReference>
<evidence type="ECO:0000256" key="6">
    <source>
        <dbReference type="ARBA" id="ARBA00022989"/>
    </source>
</evidence>
<feature type="transmembrane region" description="Helical" evidence="8">
    <location>
        <begin position="122"/>
        <end position="146"/>
    </location>
</feature>
<dbReference type="InterPro" id="IPR019127">
    <property type="entry name" value="Exosortase"/>
</dbReference>
<keyword evidence="10" id="KW-1185">Reference proteome</keyword>
<keyword evidence="2" id="KW-1003">Cell membrane</keyword>
<evidence type="ECO:0000313" key="10">
    <source>
        <dbReference type="Proteomes" id="UP001499863"/>
    </source>
</evidence>
<keyword evidence="5" id="KW-0378">Hydrolase</keyword>
<feature type="transmembrane region" description="Helical" evidence="8">
    <location>
        <begin position="158"/>
        <end position="180"/>
    </location>
</feature>
<evidence type="ECO:0000256" key="5">
    <source>
        <dbReference type="ARBA" id="ARBA00022801"/>
    </source>
</evidence>
<evidence type="ECO:0000256" key="4">
    <source>
        <dbReference type="ARBA" id="ARBA00022692"/>
    </source>
</evidence>
<evidence type="ECO:0000256" key="2">
    <source>
        <dbReference type="ARBA" id="ARBA00022475"/>
    </source>
</evidence>
<dbReference type="EMBL" id="BAAAKJ010000062">
    <property type="protein sequence ID" value="GAA1387651.1"/>
    <property type="molecule type" value="Genomic_DNA"/>
</dbReference>
<protein>
    <recommendedName>
        <fullName evidence="11">Exosortase/archaeosortase family protein</fullName>
    </recommendedName>
</protein>
<dbReference type="NCBIfam" id="TIGR04178">
    <property type="entry name" value="exo_archaeo"/>
    <property type="match status" value="1"/>
</dbReference>
<evidence type="ECO:0008006" key="11">
    <source>
        <dbReference type="Google" id="ProtNLM"/>
    </source>
</evidence>
<organism evidence="9 10">
    <name type="scientific">Kitasatospora putterlickiae</name>
    <dbReference type="NCBI Taxonomy" id="221725"/>
    <lineage>
        <taxon>Bacteria</taxon>
        <taxon>Bacillati</taxon>
        <taxon>Actinomycetota</taxon>
        <taxon>Actinomycetes</taxon>
        <taxon>Kitasatosporales</taxon>
        <taxon>Streptomycetaceae</taxon>
        <taxon>Kitasatospora</taxon>
    </lineage>
</organism>
<keyword evidence="6 8" id="KW-1133">Transmembrane helix</keyword>
<keyword evidence="4 8" id="KW-0812">Transmembrane</keyword>
<accession>A0ABN1XQI3</accession>